<comment type="similarity">
    <text evidence="2">Belongs to the EamA transporter family.</text>
</comment>
<feature type="transmembrane region" description="Helical" evidence="3">
    <location>
        <begin position="263"/>
        <end position="281"/>
    </location>
</feature>
<gene>
    <name evidence="5" type="ORF">QI30_00960</name>
</gene>
<dbReference type="InterPro" id="IPR037185">
    <property type="entry name" value="EmrE-like"/>
</dbReference>
<dbReference type="GO" id="GO:0016020">
    <property type="term" value="C:membrane"/>
    <property type="evidence" value="ECO:0007669"/>
    <property type="project" value="InterPro"/>
</dbReference>
<dbReference type="RefSeq" id="WP_126989079.1">
    <property type="nucleotide sequence ID" value="NZ_JTFC01000005.1"/>
</dbReference>
<evidence type="ECO:0000256" key="2">
    <source>
        <dbReference type="ARBA" id="ARBA00007362"/>
    </source>
</evidence>
<comment type="subcellular location">
    <subcellularLocation>
        <location evidence="1">Endomembrane system</location>
        <topology evidence="1">Multi-pass membrane protein</topology>
    </subcellularLocation>
</comment>
<dbReference type="AlphaFoldDB" id="A0A433RYC1"/>
<sequence length="287" mass="32021">MKTFLPFILSMAIFGTIGVVIRPIELASSKRAFWSSLIGSIFLSIILLLMKKRIHFTFIFRHAGILLLSAIALSGNWIFLYQSYDYTSISNATLAYYFAPVFVLLLAPFLLKEAWTVKKVLCIIIALFGMILIVGASFNSIMDEQLGLLYGFAATAFYATLMLVNKFILEIDKLELTVIQLTLAAIVLGIYVSLTDVFHIAMLNTQTFPFIFILGVVNTGIGFWLFFIGMDGLKGQSIAMLSYVDPLVAIVIFVWLLHEPMTIAQLMGAVLLLGSTLISELKFKKRI</sequence>
<reference evidence="5 6" key="1">
    <citation type="submission" date="2014-11" db="EMBL/GenBank/DDBJ databases">
        <title>Genome sequence and analysis of novel Kurthia sp.</title>
        <authorList>
            <person name="Lawson J.N."/>
            <person name="Gonzalez J.E."/>
            <person name="Rinauldi L."/>
            <person name="Xuan Z."/>
            <person name="Firman A."/>
            <person name="Shaddox L."/>
            <person name="Trudeau A."/>
            <person name="Shah S."/>
            <person name="Reiman D."/>
        </authorList>
    </citation>
    <scope>NUCLEOTIDE SEQUENCE [LARGE SCALE GENOMIC DNA]</scope>
    <source>
        <strain evidence="5 6">3B1D</strain>
    </source>
</reference>
<feature type="transmembrane region" description="Helical" evidence="3">
    <location>
        <begin position="120"/>
        <end position="142"/>
    </location>
</feature>
<organism evidence="5 6">
    <name type="scientific">Candidatus Kurthia intestinigallinarum</name>
    <dbReference type="NCBI Taxonomy" id="1562256"/>
    <lineage>
        <taxon>Bacteria</taxon>
        <taxon>Bacillati</taxon>
        <taxon>Bacillota</taxon>
        <taxon>Bacilli</taxon>
        <taxon>Bacillales</taxon>
        <taxon>Caryophanaceae</taxon>
        <taxon>Kurthia</taxon>
    </lineage>
</organism>
<evidence type="ECO:0000256" key="1">
    <source>
        <dbReference type="ARBA" id="ARBA00004127"/>
    </source>
</evidence>
<feature type="transmembrane region" description="Helical" evidence="3">
    <location>
        <begin position="181"/>
        <end position="202"/>
    </location>
</feature>
<feature type="transmembrane region" description="Helical" evidence="3">
    <location>
        <begin position="32"/>
        <end position="50"/>
    </location>
</feature>
<evidence type="ECO:0000313" key="5">
    <source>
        <dbReference type="EMBL" id="RUS58316.1"/>
    </source>
</evidence>
<dbReference type="PANTHER" id="PTHR22911">
    <property type="entry name" value="ACYL-MALONYL CONDENSING ENZYME-RELATED"/>
    <property type="match status" value="1"/>
</dbReference>
<feature type="domain" description="EamA" evidence="4">
    <location>
        <begin position="146"/>
        <end position="278"/>
    </location>
</feature>
<proteinExistence type="inferred from homology"/>
<evidence type="ECO:0000259" key="4">
    <source>
        <dbReference type="Pfam" id="PF00892"/>
    </source>
</evidence>
<evidence type="ECO:0000256" key="3">
    <source>
        <dbReference type="SAM" id="Phobius"/>
    </source>
</evidence>
<evidence type="ECO:0000313" key="6">
    <source>
        <dbReference type="Proteomes" id="UP000288623"/>
    </source>
</evidence>
<keyword evidence="3" id="KW-0812">Transmembrane</keyword>
<name>A0A433RYC1_9BACL</name>
<dbReference type="OrthoDB" id="9814238at2"/>
<feature type="transmembrane region" description="Helical" evidence="3">
    <location>
        <begin position="7"/>
        <end position="26"/>
    </location>
</feature>
<feature type="transmembrane region" description="Helical" evidence="3">
    <location>
        <begin position="240"/>
        <end position="257"/>
    </location>
</feature>
<feature type="transmembrane region" description="Helical" evidence="3">
    <location>
        <begin position="62"/>
        <end position="82"/>
    </location>
</feature>
<protein>
    <submittedName>
        <fullName evidence="5">Transporter</fullName>
    </submittedName>
</protein>
<dbReference type="PANTHER" id="PTHR22911:SF102">
    <property type="entry name" value="MEMBRANE PROTEIN"/>
    <property type="match status" value="1"/>
</dbReference>
<dbReference type="InterPro" id="IPR000620">
    <property type="entry name" value="EamA_dom"/>
</dbReference>
<dbReference type="EMBL" id="JTFC01000005">
    <property type="protein sequence ID" value="RUS58316.1"/>
    <property type="molecule type" value="Genomic_DNA"/>
</dbReference>
<feature type="transmembrane region" description="Helical" evidence="3">
    <location>
        <begin position="148"/>
        <end position="169"/>
    </location>
</feature>
<keyword evidence="3" id="KW-0472">Membrane</keyword>
<feature type="domain" description="EamA" evidence="4">
    <location>
        <begin position="7"/>
        <end position="134"/>
    </location>
</feature>
<dbReference type="Pfam" id="PF00892">
    <property type="entry name" value="EamA"/>
    <property type="match status" value="2"/>
</dbReference>
<accession>A0A433RYC1</accession>
<feature type="transmembrane region" description="Helical" evidence="3">
    <location>
        <begin position="208"/>
        <end position="228"/>
    </location>
</feature>
<dbReference type="Proteomes" id="UP000288623">
    <property type="component" value="Unassembled WGS sequence"/>
</dbReference>
<dbReference type="SUPFAM" id="SSF103481">
    <property type="entry name" value="Multidrug resistance efflux transporter EmrE"/>
    <property type="match status" value="2"/>
</dbReference>
<keyword evidence="3" id="KW-1133">Transmembrane helix</keyword>
<keyword evidence="6" id="KW-1185">Reference proteome</keyword>
<comment type="caution">
    <text evidence="5">The sequence shown here is derived from an EMBL/GenBank/DDBJ whole genome shotgun (WGS) entry which is preliminary data.</text>
</comment>
<feature type="transmembrane region" description="Helical" evidence="3">
    <location>
        <begin position="94"/>
        <end position="111"/>
    </location>
</feature>